<evidence type="ECO:0008006" key="3">
    <source>
        <dbReference type="Google" id="ProtNLM"/>
    </source>
</evidence>
<dbReference type="Proteomes" id="UP000236736">
    <property type="component" value="Unassembled WGS sequence"/>
</dbReference>
<accession>A0A1H5YGK5</accession>
<gene>
    <name evidence="1" type="ORF">SAMN03080598_02989</name>
</gene>
<dbReference type="EMBL" id="FNVR01000019">
    <property type="protein sequence ID" value="SEG23178.1"/>
    <property type="molecule type" value="Genomic_DNA"/>
</dbReference>
<dbReference type="AlphaFoldDB" id="A0A1H5YGK5"/>
<proteinExistence type="predicted"/>
<reference evidence="2" key="1">
    <citation type="submission" date="2016-10" db="EMBL/GenBank/DDBJ databases">
        <authorList>
            <person name="Varghese N."/>
            <person name="Submissions S."/>
        </authorList>
    </citation>
    <scope>NUCLEOTIDE SEQUENCE [LARGE SCALE GENOMIC DNA]</scope>
    <source>
        <strain evidence="2">DSM 17298</strain>
    </source>
</reference>
<dbReference type="PROSITE" id="PS51257">
    <property type="entry name" value="PROKAR_LIPOPROTEIN"/>
    <property type="match status" value="1"/>
</dbReference>
<dbReference type="SUPFAM" id="SSF75011">
    <property type="entry name" value="3-carboxy-cis,cis-mucoante lactonizing enzyme"/>
    <property type="match status" value="1"/>
</dbReference>
<dbReference type="OrthoDB" id="827931at2"/>
<keyword evidence="2" id="KW-1185">Reference proteome</keyword>
<sequence length="392" mass="45850">MRNILIILSVFILYSCSSDKEKISAIFESNELKIFRLEKIDSVQINFIGTPRIHDINPQSKSILFLDDGPHHQTINIANFDGEIINSFTKFGDVPDSYGILLSCIRLINDKSFLVYGSNGFLKFDFSGNLLSKVKLKSFEVPDRAVNKMGFGMEKLYEEYLFFNQEFPPNRDYSTKSFLYSLNLMKLLNPETGEIRPFLNFPDESIFRNGKHFFRSAWDPVFYIDEELVYIVFGLEPTIYVYNPITWALESNIPVDFKEFRNFKGAESFSFEIEAFMDRFRSAFINNIKKINGVFIIAYFPGYDAEDLEESRMNKSKKENMLFYEKVNKKYKERIAIVDSLGTVLNDFVPEGLEPSSMLLRNGQLWMMERADEEVERDYFRLFRVGLKIENK</sequence>
<name>A0A1H5YGK5_9BACT</name>
<organism evidence="1 2">
    <name type="scientific">Algoriphagus boritolerans DSM 17298 = JCM 18970</name>
    <dbReference type="NCBI Taxonomy" id="1120964"/>
    <lineage>
        <taxon>Bacteria</taxon>
        <taxon>Pseudomonadati</taxon>
        <taxon>Bacteroidota</taxon>
        <taxon>Cytophagia</taxon>
        <taxon>Cytophagales</taxon>
        <taxon>Cyclobacteriaceae</taxon>
        <taxon>Algoriphagus</taxon>
    </lineage>
</organism>
<dbReference type="STRING" id="1120964.GCA_001313265_03383"/>
<dbReference type="RefSeq" id="WP_103925625.1">
    <property type="nucleotide sequence ID" value="NZ_FNVR01000019.1"/>
</dbReference>
<protein>
    <recommendedName>
        <fullName evidence="3">6-bladed beta-propeller protein</fullName>
    </recommendedName>
</protein>
<evidence type="ECO:0000313" key="2">
    <source>
        <dbReference type="Proteomes" id="UP000236736"/>
    </source>
</evidence>
<evidence type="ECO:0000313" key="1">
    <source>
        <dbReference type="EMBL" id="SEG23178.1"/>
    </source>
</evidence>